<reference evidence="3" key="1">
    <citation type="journal article" date="2019" name="Int. J. Syst. Evol. Microbiol.">
        <title>The Global Catalogue of Microorganisms (GCM) 10K type strain sequencing project: providing services to taxonomists for standard genome sequencing and annotation.</title>
        <authorList>
            <consortium name="The Broad Institute Genomics Platform"/>
            <consortium name="The Broad Institute Genome Sequencing Center for Infectious Disease"/>
            <person name="Wu L."/>
            <person name="Ma J."/>
        </authorList>
    </citation>
    <scope>NUCLEOTIDE SEQUENCE [LARGE SCALE GENOMIC DNA]</scope>
    <source>
        <strain evidence="3">DT92</strain>
    </source>
</reference>
<evidence type="ECO:0000259" key="1">
    <source>
        <dbReference type="PROSITE" id="PS50206"/>
    </source>
</evidence>
<dbReference type="PANTHER" id="PTHR43031">
    <property type="entry name" value="FAD-DEPENDENT OXIDOREDUCTASE"/>
    <property type="match status" value="1"/>
</dbReference>
<gene>
    <name evidence="2" type="ORF">ACFSJT_11970</name>
</gene>
<dbReference type="InterPro" id="IPR001763">
    <property type="entry name" value="Rhodanese-like_dom"/>
</dbReference>
<evidence type="ECO:0000313" key="2">
    <source>
        <dbReference type="EMBL" id="MFD2187507.1"/>
    </source>
</evidence>
<sequence>MKNVLKIMFLSGFFFGARAQESKKIEVLDRTTYKEAVSNNKVQLVDVRTPKEFKNGHIEGAINIDFFSKDLFEESFEKLNKDLPVYIYCRSGGRSQVTARKLVKMGFSKIYDLKGGFLIWK</sequence>
<dbReference type="EMBL" id="JBHUHY010000013">
    <property type="protein sequence ID" value="MFD2187507.1"/>
    <property type="molecule type" value="Genomic_DNA"/>
</dbReference>
<dbReference type="Gene3D" id="3.40.250.10">
    <property type="entry name" value="Rhodanese-like domain"/>
    <property type="match status" value="1"/>
</dbReference>
<name>A0ABW5AZI7_9FLAO</name>
<feature type="domain" description="Rhodanese" evidence="1">
    <location>
        <begin position="38"/>
        <end position="121"/>
    </location>
</feature>
<evidence type="ECO:0000313" key="3">
    <source>
        <dbReference type="Proteomes" id="UP001597344"/>
    </source>
</evidence>
<protein>
    <submittedName>
        <fullName evidence="2">Rhodanese-like domain-containing protein</fullName>
    </submittedName>
</protein>
<dbReference type="PROSITE" id="PS50206">
    <property type="entry name" value="RHODANESE_3"/>
    <property type="match status" value="1"/>
</dbReference>
<dbReference type="RefSeq" id="WP_378320508.1">
    <property type="nucleotide sequence ID" value="NZ_JBHUHY010000013.1"/>
</dbReference>
<dbReference type="PANTHER" id="PTHR43031:SF1">
    <property type="entry name" value="PYRIDINE NUCLEOTIDE-DISULPHIDE OXIDOREDUCTASE"/>
    <property type="match status" value="1"/>
</dbReference>
<dbReference type="SUPFAM" id="SSF52821">
    <property type="entry name" value="Rhodanese/Cell cycle control phosphatase"/>
    <property type="match status" value="1"/>
</dbReference>
<comment type="caution">
    <text evidence="2">The sequence shown here is derived from an EMBL/GenBank/DDBJ whole genome shotgun (WGS) entry which is preliminary data.</text>
</comment>
<proteinExistence type="predicted"/>
<dbReference type="Pfam" id="PF00581">
    <property type="entry name" value="Rhodanese"/>
    <property type="match status" value="1"/>
</dbReference>
<dbReference type="SMART" id="SM00450">
    <property type="entry name" value="RHOD"/>
    <property type="match status" value="1"/>
</dbReference>
<accession>A0ABW5AZI7</accession>
<keyword evidence="3" id="KW-1185">Reference proteome</keyword>
<dbReference type="InterPro" id="IPR050229">
    <property type="entry name" value="GlpE_sulfurtransferase"/>
</dbReference>
<dbReference type="Proteomes" id="UP001597344">
    <property type="component" value="Unassembled WGS sequence"/>
</dbReference>
<organism evidence="2 3">
    <name type="scientific">Aquimarina celericrescens</name>
    <dbReference type="NCBI Taxonomy" id="1964542"/>
    <lineage>
        <taxon>Bacteria</taxon>
        <taxon>Pseudomonadati</taxon>
        <taxon>Bacteroidota</taxon>
        <taxon>Flavobacteriia</taxon>
        <taxon>Flavobacteriales</taxon>
        <taxon>Flavobacteriaceae</taxon>
        <taxon>Aquimarina</taxon>
    </lineage>
</organism>
<dbReference type="CDD" id="cd00158">
    <property type="entry name" value="RHOD"/>
    <property type="match status" value="1"/>
</dbReference>
<dbReference type="InterPro" id="IPR036873">
    <property type="entry name" value="Rhodanese-like_dom_sf"/>
</dbReference>